<accession>A0A328B6X9</accession>
<keyword evidence="15" id="KW-1185">Reference proteome</keyword>
<evidence type="ECO:0000313" key="14">
    <source>
        <dbReference type="EMBL" id="RAK61676.1"/>
    </source>
</evidence>
<dbReference type="GO" id="GO:0006508">
    <property type="term" value="P:proteolysis"/>
    <property type="evidence" value="ECO:0007669"/>
    <property type="project" value="UniProtKB-KW"/>
</dbReference>
<feature type="transmembrane region" description="Helical" evidence="13">
    <location>
        <begin position="46"/>
        <end position="75"/>
    </location>
</feature>
<keyword evidence="4" id="KW-1003">Cell membrane</keyword>
<comment type="similarity">
    <text evidence="3">Belongs to the peptidase M50B family.</text>
</comment>
<dbReference type="Proteomes" id="UP000249842">
    <property type="component" value="Unassembled WGS sequence"/>
</dbReference>
<proteinExistence type="inferred from homology"/>
<evidence type="ECO:0000256" key="11">
    <source>
        <dbReference type="ARBA" id="ARBA00023049"/>
    </source>
</evidence>
<keyword evidence="6 13" id="KW-0812">Transmembrane</keyword>
<protein>
    <submittedName>
        <fullName evidence="14">Site-2 protease family protein</fullName>
    </submittedName>
</protein>
<dbReference type="PANTHER" id="PTHR35864:SF1">
    <property type="entry name" value="ZINC METALLOPROTEASE YWHC-RELATED"/>
    <property type="match status" value="1"/>
</dbReference>
<keyword evidence="10 13" id="KW-1133">Transmembrane helix</keyword>
<evidence type="ECO:0000256" key="1">
    <source>
        <dbReference type="ARBA" id="ARBA00001947"/>
    </source>
</evidence>
<evidence type="ECO:0000256" key="2">
    <source>
        <dbReference type="ARBA" id="ARBA00004651"/>
    </source>
</evidence>
<keyword evidence="8" id="KW-0378">Hydrolase</keyword>
<feature type="transmembrane region" description="Helical" evidence="13">
    <location>
        <begin position="95"/>
        <end position="120"/>
    </location>
</feature>
<comment type="caution">
    <text evidence="14">The sequence shown here is derived from an EMBL/GenBank/DDBJ whole genome shotgun (WGS) entry which is preliminary data.</text>
</comment>
<gene>
    <name evidence="14" type="ORF">DJ021_04000</name>
</gene>
<keyword evidence="7" id="KW-0479">Metal-binding</keyword>
<keyword evidence="11" id="KW-0482">Metalloprotease</keyword>
<dbReference type="OrthoDB" id="9800627at2"/>
<evidence type="ECO:0000256" key="6">
    <source>
        <dbReference type="ARBA" id="ARBA00022692"/>
    </source>
</evidence>
<evidence type="ECO:0000256" key="5">
    <source>
        <dbReference type="ARBA" id="ARBA00022670"/>
    </source>
</evidence>
<evidence type="ECO:0000313" key="15">
    <source>
        <dbReference type="Proteomes" id="UP000249842"/>
    </source>
</evidence>
<evidence type="ECO:0000256" key="7">
    <source>
        <dbReference type="ARBA" id="ARBA00022723"/>
    </source>
</evidence>
<dbReference type="InterPro" id="IPR044537">
    <property type="entry name" value="Rip2-like"/>
</dbReference>
<evidence type="ECO:0000256" key="9">
    <source>
        <dbReference type="ARBA" id="ARBA00022833"/>
    </source>
</evidence>
<sequence>MADTAEPAQPAAARPRPVNWVGGAILVLWIGLGAGLVYGPPAAQGVLTFAFVMVGWILAVMAHEFSHAAVAWLGGDHTVVEKGYLSFDPRRYGDVGVSLVMPLIFLAIGGIGFPGGAVYLRPDLMRSRLWRSAAALAGPGATLVILLALTTALRVWANAGAQGALFPALTVLAFLQAMALILNLLPIPGLDGFGALRPFLPPALTPHLAKAEGLAMGALFLLLFLVPGAGALLFGAAASLGVAMGLIPEALQAGWQAFHFWR</sequence>
<keyword evidence="9" id="KW-0862">Zinc</keyword>
<feature type="transmembrane region" description="Helical" evidence="13">
    <location>
        <begin position="219"/>
        <end position="247"/>
    </location>
</feature>
<comment type="subcellular location">
    <subcellularLocation>
        <location evidence="2">Cell membrane</location>
        <topology evidence="2">Multi-pass membrane protein</topology>
    </subcellularLocation>
</comment>
<dbReference type="CDD" id="cd06158">
    <property type="entry name" value="S2P-M50_like_1"/>
    <property type="match status" value="1"/>
</dbReference>
<dbReference type="AlphaFoldDB" id="A0A328B6X9"/>
<reference evidence="15" key="1">
    <citation type="submission" date="2018-05" db="EMBL/GenBank/DDBJ databases">
        <authorList>
            <person name="Li X."/>
        </authorList>
    </citation>
    <scope>NUCLEOTIDE SEQUENCE [LARGE SCALE GENOMIC DNA]</scope>
    <source>
        <strain evidence="15">HKS-05</strain>
    </source>
</reference>
<keyword evidence="12 13" id="KW-0472">Membrane</keyword>
<evidence type="ECO:0000256" key="10">
    <source>
        <dbReference type="ARBA" id="ARBA00022989"/>
    </source>
</evidence>
<feature type="transmembrane region" description="Helical" evidence="13">
    <location>
        <begin position="132"/>
        <end position="157"/>
    </location>
</feature>
<evidence type="ECO:0000256" key="3">
    <source>
        <dbReference type="ARBA" id="ARBA00007931"/>
    </source>
</evidence>
<dbReference type="GO" id="GO:0005886">
    <property type="term" value="C:plasma membrane"/>
    <property type="evidence" value="ECO:0007669"/>
    <property type="project" value="UniProtKB-SubCell"/>
</dbReference>
<comment type="cofactor">
    <cofactor evidence="1">
        <name>Zn(2+)</name>
        <dbReference type="ChEBI" id="CHEBI:29105"/>
    </cofactor>
</comment>
<keyword evidence="5 14" id="KW-0645">Protease</keyword>
<feature type="transmembrane region" description="Helical" evidence="13">
    <location>
        <begin position="20"/>
        <end position="39"/>
    </location>
</feature>
<feature type="transmembrane region" description="Helical" evidence="13">
    <location>
        <begin position="163"/>
        <end position="185"/>
    </location>
</feature>
<evidence type="ECO:0000256" key="8">
    <source>
        <dbReference type="ARBA" id="ARBA00022801"/>
    </source>
</evidence>
<evidence type="ECO:0000256" key="13">
    <source>
        <dbReference type="SAM" id="Phobius"/>
    </source>
</evidence>
<dbReference type="EMBL" id="QFYP01000001">
    <property type="protein sequence ID" value="RAK61676.1"/>
    <property type="molecule type" value="Genomic_DNA"/>
</dbReference>
<name>A0A328B6X9_9CAUL</name>
<dbReference type="GO" id="GO:0008237">
    <property type="term" value="F:metallopeptidase activity"/>
    <property type="evidence" value="ECO:0007669"/>
    <property type="project" value="UniProtKB-KW"/>
</dbReference>
<evidence type="ECO:0000256" key="12">
    <source>
        <dbReference type="ARBA" id="ARBA00023136"/>
    </source>
</evidence>
<evidence type="ECO:0000256" key="4">
    <source>
        <dbReference type="ARBA" id="ARBA00022475"/>
    </source>
</evidence>
<dbReference type="InterPro" id="IPR052348">
    <property type="entry name" value="Metallopeptidase_M50B"/>
</dbReference>
<dbReference type="PANTHER" id="PTHR35864">
    <property type="entry name" value="ZINC METALLOPROTEASE MJ0611-RELATED"/>
    <property type="match status" value="1"/>
</dbReference>
<dbReference type="GO" id="GO:0046872">
    <property type="term" value="F:metal ion binding"/>
    <property type="evidence" value="ECO:0007669"/>
    <property type="project" value="UniProtKB-KW"/>
</dbReference>
<organism evidence="14 15">
    <name type="scientific">Phenylobacterium hankyongense</name>
    <dbReference type="NCBI Taxonomy" id="1813876"/>
    <lineage>
        <taxon>Bacteria</taxon>
        <taxon>Pseudomonadati</taxon>
        <taxon>Pseudomonadota</taxon>
        <taxon>Alphaproteobacteria</taxon>
        <taxon>Caulobacterales</taxon>
        <taxon>Caulobacteraceae</taxon>
        <taxon>Phenylobacterium</taxon>
    </lineage>
</organism>